<dbReference type="EMBL" id="MVDD01000024">
    <property type="protein sequence ID" value="PKQ60534.1"/>
    <property type="molecule type" value="Genomic_DNA"/>
</dbReference>
<dbReference type="InterPro" id="IPR003675">
    <property type="entry name" value="Rce1/LyrA-like_dom"/>
</dbReference>
<keyword evidence="4" id="KW-1185">Reference proteome</keyword>
<dbReference type="AlphaFoldDB" id="A0A2N3HR60"/>
<evidence type="ECO:0000256" key="1">
    <source>
        <dbReference type="SAM" id="Phobius"/>
    </source>
</evidence>
<feature type="transmembrane region" description="Helical" evidence="1">
    <location>
        <begin position="166"/>
        <end position="188"/>
    </location>
</feature>
<dbReference type="InterPro" id="IPR052710">
    <property type="entry name" value="CAAX_protease"/>
</dbReference>
<organism evidence="3 4">
    <name type="scientific">Labilibaculum filiforme</name>
    <dbReference type="NCBI Taxonomy" id="1940526"/>
    <lineage>
        <taxon>Bacteria</taxon>
        <taxon>Pseudomonadati</taxon>
        <taxon>Bacteroidota</taxon>
        <taxon>Bacteroidia</taxon>
        <taxon>Marinilabiliales</taxon>
        <taxon>Marinifilaceae</taxon>
        <taxon>Labilibaculum</taxon>
    </lineage>
</organism>
<feature type="transmembrane region" description="Helical" evidence="1">
    <location>
        <begin position="281"/>
        <end position="300"/>
    </location>
</feature>
<comment type="caution">
    <text evidence="3">The sequence shown here is derived from an EMBL/GenBank/DDBJ whole genome shotgun (WGS) entry which is preliminary data.</text>
</comment>
<gene>
    <name evidence="3" type="ORF">BZG02_18900</name>
</gene>
<evidence type="ECO:0000313" key="3">
    <source>
        <dbReference type="EMBL" id="PKQ60534.1"/>
    </source>
</evidence>
<feature type="transmembrane region" description="Helical" evidence="1">
    <location>
        <begin position="200"/>
        <end position="221"/>
    </location>
</feature>
<feature type="transmembrane region" description="Helical" evidence="1">
    <location>
        <begin position="12"/>
        <end position="41"/>
    </location>
</feature>
<dbReference type="GO" id="GO:0080120">
    <property type="term" value="P:CAAX-box protein maturation"/>
    <property type="evidence" value="ECO:0007669"/>
    <property type="project" value="UniProtKB-ARBA"/>
</dbReference>
<feature type="transmembrane region" description="Helical" evidence="1">
    <location>
        <begin position="106"/>
        <end position="126"/>
    </location>
</feature>
<protein>
    <recommendedName>
        <fullName evidence="2">CAAX prenyl protease 2/Lysostaphin resistance protein A-like domain-containing protein</fullName>
    </recommendedName>
</protein>
<name>A0A2N3HR60_9BACT</name>
<dbReference type="PANTHER" id="PTHR36435">
    <property type="entry name" value="SLR1288 PROTEIN"/>
    <property type="match status" value="1"/>
</dbReference>
<dbReference type="Proteomes" id="UP000233535">
    <property type="component" value="Unassembled WGS sequence"/>
</dbReference>
<reference evidence="3 4" key="1">
    <citation type="journal article" date="2017" name="Front. Microbiol.">
        <title>Labilibaculum manganireducens gen. nov., sp. nov. and Labilibaculum filiforme sp. nov., Novel Bacteroidetes Isolated from Subsurface Sediments of the Baltic Sea.</title>
        <authorList>
            <person name="Vandieken V."/>
            <person name="Marshall I.P."/>
            <person name="Niemann H."/>
            <person name="Engelen B."/>
            <person name="Cypionka H."/>
        </authorList>
    </citation>
    <scope>NUCLEOTIDE SEQUENCE [LARGE SCALE GENOMIC DNA]</scope>
    <source>
        <strain evidence="3 4">59.16B</strain>
    </source>
</reference>
<dbReference type="RefSeq" id="WP_101263318.1">
    <property type="nucleotide sequence ID" value="NZ_MVDD01000024.1"/>
</dbReference>
<keyword evidence="1" id="KW-0472">Membrane</keyword>
<feature type="transmembrane region" description="Helical" evidence="1">
    <location>
        <begin position="66"/>
        <end position="86"/>
    </location>
</feature>
<evidence type="ECO:0000259" key="2">
    <source>
        <dbReference type="Pfam" id="PF02517"/>
    </source>
</evidence>
<sequence length="308" mass="34718">MLKGSLSHYSPLSQLMMSLLVVVGSFMLCMFAGSILAYLIFDVNIFTDTTSLDINGDAVNVSVLKFYQSVYSTGMFIIPPFIIAWLLNNRALNYLFLDRKFSTYQFLLASITIVIALPAINLLASINSHLQLPEFLSGVEQWMRHSEDQAAIITKKFLAMETPFDLFVNLILIAVIPALGEELLFRGVIQRIFSSMTKNVHWGIIITAFLFAALHMQFFGLLPRMAMGILFGYLLVWTKSLWVPILAHLINNGMAVCMSYFINKGKIPEDIEQFGGNHAGIWASGLISLSILALLLFRLYRLRERQSE</sequence>
<dbReference type="Pfam" id="PF02517">
    <property type="entry name" value="Rce1-like"/>
    <property type="match status" value="1"/>
</dbReference>
<dbReference type="GO" id="GO:0004175">
    <property type="term" value="F:endopeptidase activity"/>
    <property type="evidence" value="ECO:0007669"/>
    <property type="project" value="UniProtKB-ARBA"/>
</dbReference>
<keyword evidence="1" id="KW-1133">Transmembrane helix</keyword>
<evidence type="ECO:0000313" key="4">
    <source>
        <dbReference type="Proteomes" id="UP000233535"/>
    </source>
</evidence>
<proteinExistence type="predicted"/>
<keyword evidence="1" id="KW-0812">Transmembrane</keyword>
<accession>A0A2N3HR60</accession>
<dbReference type="OrthoDB" id="1523022at2"/>
<dbReference type="PANTHER" id="PTHR36435:SF1">
    <property type="entry name" value="CAAX AMINO TERMINAL PROTEASE FAMILY PROTEIN"/>
    <property type="match status" value="1"/>
</dbReference>
<feature type="domain" description="CAAX prenyl protease 2/Lysostaphin resistance protein A-like" evidence="2">
    <location>
        <begin position="165"/>
        <end position="254"/>
    </location>
</feature>